<keyword evidence="1" id="KW-1133">Transmembrane helix</keyword>
<feature type="transmembrane region" description="Helical" evidence="1">
    <location>
        <begin position="59"/>
        <end position="78"/>
    </location>
</feature>
<dbReference type="AlphaFoldDB" id="A0A1Y5F5A1"/>
<feature type="transmembrane region" description="Helical" evidence="1">
    <location>
        <begin position="26"/>
        <end position="47"/>
    </location>
</feature>
<dbReference type="PANTHER" id="PTHR35531">
    <property type="entry name" value="INNER MEMBRANE PROTEIN YBCI-RELATED"/>
    <property type="match status" value="1"/>
</dbReference>
<comment type="caution">
    <text evidence="2">The sequence shown here is derived from an EMBL/GenBank/DDBJ whole genome shotgun (WGS) entry which is preliminary data.</text>
</comment>
<dbReference type="Proteomes" id="UP000196531">
    <property type="component" value="Unassembled WGS sequence"/>
</dbReference>
<gene>
    <name evidence="2" type="ORF">A9Q84_15130</name>
</gene>
<sequence>MAFTTAAAKLGENHLAKTQRFSMLRLACWLSILPDLDVVAFTMGIAYSDQFGHRGFTHSLSFALVVSLVTYFICKWWYKRKSLETSRWLLVLFFIAITSHALLDMLTNGGLGCALFWPFDHTRYFFPTTPIPVSPIGLSHSLYNVLAWEFVLVLPLTGIAYSIKSKYSRNKKIALVIFFALVCGSSLLRRLYF</sequence>
<accession>A0A1Y5F5A1</accession>
<dbReference type="Pfam" id="PF04307">
    <property type="entry name" value="YdjM"/>
    <property type="match status" value="1"/>
</dbReference>
<feature type="transmembrane region" description="Helical" evidence="1">
    <location>
        <begin position="142"/>
        <end position="161"/>
    </location>
</feature>
<organism evidence="2 3">
    <name type="scientific">Halobacteriovorax marinus</name>
    <dbReference type="NCBI Taxonomy" id="97084"/>
    <lineage>
        <taxon>Bacteria</taxon>
        <taxon>Pseudomonadati</taxon>
        <taxon>Bdellovibrionota</taxon>
        <taxon>Bacteriovoracia</taxon>
        <taxon>Bacteriovoracales</taxon>
        <taxon>Halobacteriovoraceae</taxon>
        <taxon>Halobacteriovorax</taxon>
    </lineage>
</organism>
<reference evidence="3" key="1">
    <citation type="journal article" date="2017" name="Proc. Natl. Acad. Sci. U.S.A.">
        <title>Simulation of Deepwater Horizon oil plume reveals substrate specialization within a complex community of hydrocarbon-degraders.</title>
        <authorList>
            <person name="Hu P."/>
            <person name="Dubinsky E.A."/>
            <person name="Probst A.J."/>
            <person name="Wang J."/>
            <person name="Sieber C.M.K."/>
            <person name="Tom L.M."/>
            <person name="Gardinali P."/>
            <person name="Banfield J.F."/>
            <person name="Atlas R.M."/>
            <person name="Andersen G.L."/>
        </authorList>
    </citation>
    <scope>NUCLEOTIDE SEQUENCE [LARGE SCALE GENOMIC DNA]</scope>
</reference>
<evidence type="ECO:0000256" key="1">
    <source>
        <dbReference type="SAM" id="Phobius"/>
    </source>
</evidence>
<dbReference type="PANTHER" id="PTHR35531:SF1">
    <property type="entry name" value="INNER MEMBRANE PROTEIN YBCI-RELATED"/>
    <property type="match status" value="1"/>
</dbReference>
<feature type="transmembrane region" description="Helical" evidence="1">
    <location>
        <begin position="173"/>
        <end position="192"/>
    </location>
</feature>
<dbReference type="InterPro" id="IPR007404">
    <property type="entry name" value="YdjM-like"/>
</dbReference>
<proteinExistence type="predicted"/>
<name>A0A1Y5F5A1_9BACT</name>
<dbReference type="EMBL" id="MAAO01000007">
    <property type="protein sequence ID" value="OUR95831.1"/>
    <property type="molecule type" value="Genomic_DNA"/>
</dbReference>
<evidence type="ECO:0000313" key="2">
    <source>
        <dbReference type="EMBL" id="OUR95831.1"/>
    </source>
</evidence>
<evidence type="ECO:0008006" key="4">
    <source>
        <dbReference type="Google" id="ProtNLM"/>
    </source>
</evidence>
<keyword evidence="1" id="KW-0472">Membrane</keyword>
<protein>
    <recommendedName>
        <fullName evidence="4">Metal-dependent hydrolase</fullName>
    </recommendedName>
</protein>
<feature type="transmembrane region" description="Helical" evidence="1">
    <location>
        <begin position="90"/>
        <end position="117"/>
    </location>
</feature>
<keyword evidence="1" id="KW-0812">Transmembrane</keyword>
<evidence type="ECO:0000313" key="3">
    <source>
        <dbReference type="Proteomes" id="UP000196531"/>
    </source>
</evidence>